<dbReference type="EMBL" id="GG704916">
    <property type="protein sequence ID" value="KJF61457.1"/>
    <property type="molecule type" value="Genomic_DNA"/>
</dbReference>
<reference evidence="2" key="2">
    <citation type="journal article" date="2010" name="Genome Res.">
        <title>Population genomic sequencing of Coccidioides fungi reveals recent hybridization and transposon control.</title>
        <authorList>
            <person name="Neafsey D.E."/>
            <person name="Barker B.M."/>
            <person name="Sharpton T.J."/>
            <person name="Stajich J.E."/>
            <person name="Park D.J."/>
            <person name="Whiston E."/>
            <person name="Hung C.-Y."/>
            <person name="McMahan C."/>
            <person name="White J."/>
            <person name="Sykes S."/>
            <person name="Heiman D."/>
            <person name="Young S."/>
            <person name="Zeng Q."/>
            <person name="Abouelleil A."/>
            <person name="Aftuck L."/>
            <person name="Bessette D."/>
            <person name="Brown A."/>
            <person name="FitzGerald M."/>
            <person name="Lui A."/>
            <person name="Macdonald J.P."/>
            <person name="Priest M."/>
            <person name="Orbach M.J."/>
            <person name="Galgiani J.N."/>
            <person name="Kirkland T.N."/>
            <person name="Cole G.T."/>
            <person name="Birren B.W."/>
            <person name="Henn M.R."/>
            <person name="Taylor J.W."/>
            <person name="Rounsley S.D."/>
        </authorList>
    </citation>
    <scope>GENOME REANNOTATION</scope>
    <source>
        <strain evidence="2">RS</strain>
    </source>
</reference>
<proteinExistence type="predicted"/>
<dbReference type="Proteomes" id="UP000001261">
    <property type="component" value="Unassembled WGS sequence"/>
</dbReference>
<dbReference type="GeneID" id="24165311"/>
<reference evidence="2" key="1">
    <citation type="journal article" date="2009" name="Genome Res.">
        <title>Comparative genomic analyses of the human fungal pathogens Coccidioides and their relatives.</title>
        <authorList>
            <person name="Sharpton T.J."/>
            <person name="Stajich J.E."/>
            <person name="Rounsley S.D."/>
            <person name="Gardner M.J."/>
            <person name="Wortman J.R."/>
            <person name="Jordar V.S."/>
            <person name="Maiti R."/>
            <person name="Kodira C.D."/>
            <person name="Neafsey D.E."/>
            <person name="Zeng Q."/>
            <person name="Hung C.-Y."/>
            <person name="McMahan C."/>
            <person name="Muszewska A."/>
            <person name="Grynberg M."/>
            <person name="Mandel M.A."/>
            <person name="Kellner E.M."/>
            <person name="Barker B.M."/>
            <person name="Galgiani J.N."/>
            <person name="Orbach M.J."/>
            <person name="Kirkland T.N."/>
            <person name="Cole G.T."/>
            <person name="Henn M.R."/>
            <person name="Birren B.W."/>
            <person name="Taylor J.W."/>
        </authorList>
    </citation>
    <scope>NUCLEOTIDE SEQUENCE [LARGE SCALE GENOMIC DNA]</scope>
    <source>
        <strain evidence="2">RS</strain>
    </source>
</reference>
<organism evidence="1 2">
    <name type="scientific">Coccidioides immitis (strain RS)</name>
    <name type="common">Valley fever fungus</name>
    <dbReference type="NCBI Taxonomy" id="246410"/>
    <lineage>
        <taxon>Eukaryota</taxon>
        <taxon>Fungi</taxon>
        <taxon>Dikarya</taxon>
        <taxon>Ascomycota</taxon>
        <taxon>Pezizomycotina</taxon>
        <taxon>Eurotiomycetes</taxon>
        <taxon>Eurotiomycetidae</taxon>
        <taxon>Onygenales</taxon>
        <taxon>Onygenaceae</taxon>
        <taxon>Coccidioides</taxon>
    </lineage>
</organism>
<dbReference type="VEuPathDB" id="FungiDB:CIMG_13684"/>
<evidence type="ECO:0000313" key="2">
    <source>
        <dbReference type="Proteomes" id="UP000001261"/>
    </source>
</evidence>
<sequence length="115" mass="12850">MYQGRMPMLYDCNLIKGLMGSPAILISHVNQPSLRVLKHVYVPYTKQYLNSGYNPARNNGARKLSHPARSLQHIPNSGDMEHVMIVMCQSSITLCLLPRAIITSFAQHPNACLSD</sequence>
<dbReference type="AlphaFoldDB" id="A0A0D8JVW9"/>
<keyword evidence="2" id="KW-1185">Reference proteome</keyword>
<dbReference type="RefSeq" id="XP_004446312.1">
    <property type="nucleotide sequence ID" value="XM_004446255.1"/>
</dbReference>
<gene>
    <name evidence="1" type="ORF">CIMG_13684</name>
</gene>
<name>A0A0D8JVW9_COCIM</name>
<evidence type="ECO:0000313" key="1">
    <source>
        <dbReference type="EMBL" id="KJF61457.1"/>
    </source>
</evidence>
<dbReference type="InParanoid" id="A0A0D8JVW9"/>
<protein>
    <submittedName>
        <fullName evidence="1">Uncharacterized protein</fullName>
    </submittedName>
</protein>
<accession>A0A0D8JVW9</accession>
<dbReference type="KEGG" id="cim:CIMG_13684"/>